<evidence type="ECO:0000313" key="3">
    <source>
        <dbReference type="Proteomes" id="UP001157006"/>
    </source>
</evidence>
<proteinExistence type="predicted"/>
<keyword evidence="3" id="KW-1185">Reference proteome</keyword>
<protein>
    <submittedName>
        <fullName evidence="2">Uncharacterized protein</fullName>
    </submittedName>
</protein>
<evidence type="ECO:0000256" key="1">
    <source>
        <dbReference type="SAM" id="Phobius"/>
    </source>
</evidence>
<feature type="transmembrane region" description="Helical" evidence="1">
    <location>
        <begin position="32"/>
        <end position="53"/>
    </location>
</feature>
<keyword evidence="1" id="KW-1133">Transmembrane helix</keyword>
<evidence type="ECO:0000313" key="2">
    <source>
        <dbReference type="EMBL" id="CAI8603994.1"/>
    </source>
</evidence>
<dbReference type="Proteomes" id="UP001157006">
    <property type="component" value="Chromosome 3"/>
</dbReference>
<sequence length="160" mass="17910">MKLERDFRDCKKKVSSPLLLGTQSVLPAFFRFFRQLGGAVIIIFADLLLLLLFPRSSSLMTVHREPPRVSVRPSASSTGKLRWLFNGVGVPRKPEVQEVQQGSVFVVAQNHGRPDGSLGQLKPCSEILKEGTIRIPQVCSMTHINTVFLMESSYQYHPST</sequence>
<dbReference type="EMBL" id="OX451738">
    <property type="protein sequence ID" value="CAI8603994.1"/>
    <property type="molecule type" value="Genomic_DNA"/>
</dbReference>
<keyword evidence="1" id="KW-0812">Transmembrane</keyword>
<keyword evidence="1" id="KW-0472">Membrane</keyword>
<name>A0AAV1A1W3_VICFA</name>
<organism evidence="2 3">
    <name type="scientific">Vicia faba</name>
    <name type="common">Broad bean</name>
    <name type="synonym">Faba vulgaris</name>
    <dbReference type="NCBI Taxonomy" id="3906"/>
    <lineage>
        <taxon>Eukaryota</taxon>
        <taxon>Viridiplantae</taxon>
        <taxon>Streptophyta</taxon>
        <taxon>Embryophyta</taxon>
        <taxon>Tracheophyta</taxon>
        <taxon>Spermatophyta</taxon>
        <taxon>Magnoliopsida</taxon>
        <taxon>eudicotyledons</taxon>
        <taxon>Gunneridae</taxon>
        <taxon>Pentapetalae</taxon>
        <taxon>rosids</taxon>
        <taxon>fabids</taxon>
        <taxon>Fabales</taxon>
        <taxon>Fabaceae</taxon>
        <taxon>Papilionoideae</taxon>
        <taxon>50 kb inversion clade</taxon>
        <taxon>NPAAA clade</taxon>
        <taxon>Hologalegina</taxon>
        <taxon>IRL clade</taxon>
        <taxon>Fabeae</taxon>
        <taxon>Vicia</taxon>
    </lineage>
</organism>
<dbReference type="AlphaFoldDB" id="A0AAV1A1W3"/>
<accession>A0AAV1A1W3</accession>
<reference evidence="2 3" key="1">
    <citation type="submission" date="2023-01" db="EMBL/GenBank/DDBJ databases">
        <authorList>
            <person name="Kreplak J."/>
        </authorList>
    </citation>
    <scope>NUCLEOTIDE SEQUENCE [LARGE SCALE GENOMIC DNA]</scope>
</reference>
<gene>
    <name evidence="2" type="ORF">VFH_III111560</name>
</gene>